<proteinExistence type="predicted"/>
<organism evidence="1 2">
    <name type="scientific">Prorocentrum cordatum</name>
    <dbReference type="NCBI Taxonomy" id="2364126"/>
    <lineage>
        <taxon>Eukaryota</taxon>
        <taxon>Sar</taxon>
        <taxon>Alveolata</taxon>
        <taxon>Dinophyceae</taxon>
        <taxon>Prorocentrales</taxon>
        <taxon>Prorocentraceae</taxon>
        <taxon>Prorocentrum</taxon>
    </lineage>
</organism>
<reference evidence="1" key="1">
    <citation type="submission" date="2023-10" db="EMBL/GenBank/DDBJ databases">
        <authorList>
            <person name="Chen Y."/>
            <person name="Shah S."/>
            <person name="Dougan E. K."/>
            <person name="Thang M."/>
            <person name="Chan C."/>
        </authorList>
    </citation>
    <scope>NUCLEOTIDE SEQUENCE [LARGE SCALE GENOMIC DNA]</scope>
</reference>
<name>A0ABN9XMW1_9DINO</name>
<sequence>MASRVRPIFPSLSWTLPREYAIRVLWANTTDDSVASLDEVLADEVDAEFELLRSAVHLQASLVHPSVAQRAARVSGLLSAIQGAMTALVVQICEVLFSVLVWQDAPYGRAAEERWTARLAHLVGLAACHAAAAACAGEASRPPVWALDVLWLALNFWANVWALAEHSAWGLGFWDVQLLAYGGFCPPSRFVAEAFLGAGRGGGEGALVRPALRAASWFPAPHDLFASSAC</sequence>
<protein>
    <submittedName>
        <fullName evidence="1">Uncharacterized protein</fullName>
    </submittedName>
</protein>
<evidence type="ECO:0000313" key="2">
    <source>
        <dbReference type="Proteomes" id="UP001189429"/>
    </source>
</evidence>
<gene>
    <name evidence="1" type="ORF">PCOR1329_LOCUS78245</name>
</gene>
<accession>A0ABN9XMW1</accession>
<evidence type="ECO:0000313" key="1">
    <source>
        <dbReference type="EMBL" id="CAK0901229.1"/>
    </source>
</evidence>
<comment type="caution">
    <text evidence="1">The sequence shown here is derived from an EMBL/GenBank/DDBJ whole genome shotgun (WGS) entry which is preliminary data.</text>
</comment>
<keyword evidence="2" id="KW-1185">Reference proteome</keyword>
<dbReference type="Proteomes" id="UP001189429">
    <property type="component" value="Unassembled WGS sequence"/>
</dbReference>
<dbReference type="EMBL" id="CAUYUJ010020897">
    <property type="protein sequence ID" value="CAK0901229.1"/>
    <property type="molecule type" value="Genomic_DNA"/>
</dbReference>